<dbReference type="OrthoDB" id="4342612at2759"/>
<dbReference type="HOGENOM" id="CLU_1958991_0_0_1"/>
<accession>F2T5G7</accession>
<dbReference type="AlphaFoldDB" id="F2T5G7"/>
<gene>
    <name evidence="1" type="ORF">BDDG_01329</name>
</gene>
<organism evidence="1">
    <name type="scientific">Ajellomyces dermatitidis (strain ATCC 18188 / CBS 674.68)</name>
    <name type="common">Blastomyces dermatitidis</name>
    <dbReference type="NCBI Taxonomy" id="653446"/>
    <lineage>
        <taxon>Eukaryota</taxon>
        <taxon>Fungi</taxon>
        <taxon>Dikarya</taxon>
        <taxon>Ascomycota</taxon>
        <taxon>Pezizomycotina</taxon>
        <taxon>Eurotiomycetes</taxon>
        <taxon>Eurotiomycetidae</taxon>
        <taxon>Onygenales</taxon>
        <taxon>Ajellomycetaceae</taxon>
        <taxon>Blastomyces</taxon>
    </lineage>
</organism>
<dbReference type="EMBL" id="GG749409">
    <property type="protein sequence ID" value="EGE78392.2"/>
    <property type="molecule type" value="Genomic_DNA"/>
</dbReference>
<evidence type="ECO:0000313" key="1">
    <source>
        <dbReference type="EMBL" id="EGE78392.2"/>
    </source>
</evidence>
<dbReference type="Proteomes" id="UP000007802">
    <property type="component" value="Unassembled WGS sequence"/>
</dbReference>
<reference evidence="1" key="1">
    <citation type="submission" date="2010-03" db="EMBL/GenBank/DDBJ databases">
        <title>Annotation of Blastomyces dermatitidis strain ATCC 18188.</title>
        <authorList>
            <consortium name="The Broad Institute Genome Sequencing Platform"/>
            <consortium name="Broad Institute Genome Sequencing Center for Infectious Disease."/>
            <person name="Cuomo C."/>
            <person name="Klein B."/>
            <person name="Sullivan T."/>
            <person name="Heitman J."/>
            <person name="Young S."/>
            <person name="Zeng Q."/>
            <person name="Gargeya S."/>
            <person name="Alvarado L."/>
            <person name="Berlin A.M."/>
            <person name="Chapman S.B."/>
            <person name="Chen Z."/>
            <person name="Freedman E."/>
            <person name="Gellesch M."/>
            <person name="Goldberg J."/>
            <person name="Griggs A."/>
            <person name="Gujja S."/>
            <person name="Heilman E."/>
            <person name="Heiman D."/>
            <person name="Howarth C."/>
            <person name="Mehta T."/>
            <person name="Neiman D."/>
            <person name="Pearson M."/>
            <person name="Roberts A."/>
            <person name="Saif S."/>
            <person name="Shea T."/>
            <person name="Shenoy N."/>
            <person name="Sisk P."/>
            <person name="Stolte C."/>
            <person name="Sykes S."/>
            <person name="White J."/>
            <person name="Yandava C."/>
            <person name="Haas B."/>
            <person name="Nusbaum C."/>
            <person name="Birren B."/>
        </authorList>
    </citation>
    <scope>NUCLEOTIDE SEQUENCE [LARGE SCALE GENOMIC DNA]</scope>
    <source>
        <strain evidence="1">ATCC 18188</strain>
    </source>
</reference>
<sequence length="148" mass="16343">MSLAENRTSISSELTSHIKRRKGVQQWTEVSPQGGFQESTELSPLLLSLVHQEQAPGEPLHWSLFVAREGQTAWDSPVDITTLTSFFNLYNIAIVTELQAGIVKQVAGQKSPPQAPSWQAVTENCQGWAVCVIAKLIIKRGIIENFEA</sequence>
<proteinExistence type="predicted"/>
<protein>
    <submittedName>
        <fullName evidence="1">Uncharacterized protein</fullName>
    </submittedName>
</protein>
<name>F2T5G7_AJEDA</name>